<feature type="region of interest" description="Disordered" evidence="1">
    <location>
        <begin position="116"/>
        <end position="138"/>
    </location>
</feature>
<dbReference type="EMBL" id="SSOC01000001">
    <property type="protein sequence ID" value="THF67245.1"/>
    <property type="molecule type" value="Genomic_DNA"/>
</dbReference>
<organism evidence="3 4">
    <name type="scientific">Pseudothauera nasutitermitis</name>
    <dbReference type="NCBI Taxonomy" id="2565930"/>
    <lineage>
        <taxon>Bacteria</taxon>
        <taxon>Pseudomonadati</taxon>
        <taxon>Pseudomonadota</taxon>
        <taxon>Betaproteobacteria</taxon>
        <taxon>Rhodocyclales</taxon>
        <taxon>Zoogloeaceae</taxon>
        <taxon>Pseudothauera</taxon>
    </lineage>
</organism>
<keyword evidence="4" id="KW-1185">Reference proteome</keyword>
<reference evidence="3 4" key="1">
    <citation type="submission" date="2019-04" db="EMBL/GenBank/DDBJ databases">
        <title>Azoarcus nasutitermitis sp. nov. isolated from termite nest.</title>
        <authorList>
            <person name="Lin S.-Y."/>
            <person name="Hameed A."/>
            <person name="Hsu Y.-H."/>
            <person name="Young C.-C."/>
        </authorList>
    </citation>
    <scope>NUCLEOTIDE SEQUENCE [LARGE SCALE GENOMIC DNA]</scope>
    <source>
        <strain evidence="3 4">CC-YHH838</strain>
    </source>
</reference>
<feature type="transmembrane region" description="Helical" evidence="2">
    <location>
        <begin position="12"/>
        <end position="33"/>
    </location>
</feature>
<keyword evidence="2" id="KW-0472">Membrane</keyword>
<evidence type="ECO:0008006" key="5">
    <source>
        <dbReference type="Google" id="ProtNLM"/>
    </source>
</evidence>
<keyword evidence="2" id="KW-0812">Transmembrane</keyword>
<keyword evidence="2" id="KW-1133">Transmembrane helix</keyword>
<evidence type="ECO:0000313" key="4">
    <source>
        <dbReference type="Proteomes" id="UP000308430"/>
    </source>
</evidence>
<protein>
    <recommendedName>
        <fullName evidence="5">Pilus assembly protein</fullName>
    </recommendedName>
</protein>
<name>A0A4S4B3U9_9RHOO</name>
<evidence type="ECO:0000256" key="1">
    <source>
        <dbReference type="SAM" id="MobiDB-lite"/>
    </source>
</evidence>
<feature type="compositionally biased region" description="Acidic residues" evidence="1">
    <location>
        <begin position="122"/>
        <end position="138"/>
    </location>
</feature>
<dbReference type="Proteomes" id="UP000308430">
    <property type="component" value="Unassembled WGS sequence"/>
</dbReference>
<sequence>MSARQPRRARQLGSIAVEAALLLPMLLGIGLVGTDMHRVGIERAQIEQAAGSAAITLAAQSQLTEAGLQGLIDVLTLGRPQNYQVEIMNVMQSGRVNWGFERGEAGELCASMSNGRDYLGELPEDPPEEDGDSGDDDASTLSMVVVQVCRKSSDLALTGGVVLPDTLGVRVIYRAVALKIALDEALQEESQANGLSTSE</sequence>
<accession>A0A4S4B3U9</accession>
<comment type="caution">
    <text evidence="3">The sequence shown here is derived from an EMBL/GenBank/DDBJ whole genome shotgun (WGS) entry which is preliminary data.</text>
</comment>
<proteinExistence type="predicted"/>
<dbReference type="AlphaFoldDB" id="A0A4S4B3U9"/>
<evidence type="ECO:0000256" key="2">
    <source>
        <dbReference type="SAM" id="Phobius"/>
    </source>
</evidence>
<dbReference type="RefSeq" id="WP_136346654.1">
    <property type="nucleotide sequence ID" value="NZ_SSOC01000001.1"/>
</dbReference>
<gene>
    <name evidence="3" type="ORF">E6C76_02380</name>
</gene>
<dbReference type="OrthoDB" id="8635655at2"/>
<evidence type="ECO:0000313" key="3">
    <source>
        <dbReference type="EMBL" id="THF67245.1"/>
    </source>
</evidence>